<protein>
    <submittedName>
        <fullName evidence="2">Sugar phosphate isomerase/epimerase</fullName>
    </submittedName>
</protein>
<dbReference type="PANTHER" id="PTHR12110:SF53">
    <property type="entry name" value="BLR5974 PROTEIN"/>
    <property type="match status" value="1"/>
</dbReference>
<dbReference type="AlphaFoldDB" id="A0A559K949"/>
<dbReference type="InterPro" id="IPR050312">
    <property type="entry name" value="IolE/XylAMocC-like"/>
</dbReference>
<dbReference type="PANTHER" id="PTHR12110">
    <property type="entry name" value="HYDROXYPYRUVATE ISOMERASE"/>
    <property type="match status" value="1"/>
</dbReference>
<dbReference type="EMBL" id="VNJI01000021">
    <property type="protein sequence ID" value="TVY08652.1"/>
    <property type="molecule type" value="Genomic_DNA"/>
</dbReference>
<accession>A0A559K949</accession>
<gene>
    <name evidence="2" type="ORF">FPZ49_17665</name>
</gene>
<evidence type="ECO:0000313" key="3">
    <source>
        <dbReference type="Proteomes" id="UP000317036"/>
    </source>
</evidence>
<proteinExistence type="predicted"/>
<reference evidence="2 3" key="1">
    <citation type="submission" date="2019-07" db="EMBL/GenBank/DDBJ databases">
        <authorList>
            <person name="Kim J."/>
        </authorList>
    </citation>
    <scope>NUCLEOTIDE SEQUENCE [LARGE SCALE GENOMIC DNA]</scope>
    <source>
        <strain evidence="2 3">JC52</strain>
    </source>
</reference>
<organism evidence="2 3">
    <name type="scientific">Paenibacillus cremeus</name>
    <dbReference type="NCBI Taxonomy" id="2163881"/>
    <lineage>
        <taxon>Bacteria</taxon>
        <taxon>Bacillati</taxon>
        <taxon>Bacillota</taxon>
        <taxon>Bacilli</taxon>
        <taxon>Bacillales</taxon>
        <taxon>Paenibacillaceae</taxon>
        <taxon>Paenibacillus</taxon>
    </lineage>
</organism>
<dbReference type="Proteomes" id="UP000317036">
    <property type="component" value="Unassembled WGS sequence"/>
</dbReference>
<keyword evidence="2" id="KW-0413">Isomerase</keyword>
<keyword evidence="3" id="KW-1185">Reference proteome</keyword>
<evidence type="ECO:0000313" key="2">
    <source>
        <dbReference type="EMBL" id="TVY08652.1"/>
    </source>
</evidence>
<evidence type="ECO:0000259" key="1">
    <source>
        <dbReference type="Pfam" id="PF01261"/>
    </source>
</evidence>
<dbReference type="SUPFAM" id="SSF51658">
    <property type="entry name" value="Xylose isomerase-like"/>
    <property type="match status" value="1"/>
</dbReference>
<comment type="caution">
    <text evidence="2">The sequence shown here is derived from an EMBL/GenBank/DDBJ whole genome shotgun (WGS) entry which is preliminary data.</text>
</comment>
<name>A0A559K949_9BACL</name>
<feature type="domain" description="Xylose isomerase-like TIM barrel" evidence="1">
    <location>
        <begin position="70"/>
        <end position="311"/>
    </location>
</feature>
<dbReference type="Gene3D" id="3.20.20.150">
    <property type="entry name" value="Divalent-metal-dependent TIM barrel enzymes"/>
    <property type="match status" value="1"/>
</dbReference>
<sequence>MKNAELNEVSLAKVYEQIPTKHYLDRSSRGEYYSGDYKLGVNLYSFSHNLFSWLQDKGTVPPLDTLSAIRFCKEIGCDSVDITSYFIPGYETFAMPSKSDKEIYGYAEKIRGLSEELGIEISGTGVKNDFADPNAERRAFDVERTKYWIDVAAAMGAPVMRVFNGEIPDDILTTRWETIAKERIVPALIACAEYGASKGVRIGMQNHADITATADQVIRILEWADHPNLGVVNDTGCYKTFGAATGDGYAWYDDIEAVLPYTYNFQIKRLPGGLNTETLTDLDDLFTRIRYSNYRGHLPLETIWSGSDPQHPSKLTTPPYDQVREFFDEIKAAMIRTKVQK</sequence>
<dbReference type="InterPro" id="IPR036237">
    <property type="entry name" value="Xyl_isomerase-like_sf"/>
</dbReference>
<dbReference type="Pfam" id="PF01261">
    <property type="entry name" value="AP_endonuc_2"/>
    <property type="match status" value="1"/>
</dbReference>
<dbReference type="OrthoDB" id="127797at2"/>
<dbReference type="RefSeq" id="WP_144849319.1">
    <property type="nucleotide sequence ID" value="NZ_VNJI01000021.1"/>
</dbReference>
<dbReference type="GO" id="GO:0016853">
    <property type="term" value="F:isomerase activity"/>
    <property type="evidence" value="ECO:0007669"/>
    <property type="project" value="UniProtKB-KW"/>
</dbReference>
<dbReference type="InterPro" id="IPR013022">
    <property type="entry name" value="Xyl_isomerase-like_TIM-brl"/>
</dbReference>